<dbReference type="RefSeq" id="WP_062661954.1">
    <property type="nucleotide sequence ID" value="NZ_FIZX01000001.1"/>
</dbReference>
<evidence type="ECO:0000256" key="1">
    <source>
        <dbReference type="ARBA" id="ARBA00006484"/>
    </source>
</evidence>
<dbReference type="PRINTS" id="PR00081">
    <property type="entry name" value="GDHRDH"/>
</dbReference>
<protein>
    <submittedName>
        <fullName evidence="5">Putative ketoacyl reductase</fullName>
        <ecNumber evidence="5">1.3.1.-</ecNumber>
    </submittedName>
</protein>
<reference evidence="6" key="1">
    <citation type="submission" date="2016-02" db="EMBL/GenBank/DDBJ databases">
        <authorList>
            <person name="Rodrigo-Torres Lidia"/>
            <person name="Arahal R.David."/>
        </authorList>
    </citation>
    <scope>NUCLEOTIDE SEQUENCE [LARGE SCALE GENOMIC DNA]</scope>
    <source>
        <strain evidence="6">CECT 9029</strain>
    </source>
</reference>
<dbReference type="Proteomes" id="UP000071641">
    <property type="component" value="Unassembled WGS sequence"/>
</dbReference>
<dbReference type="PANTHER" id="PTHR43490">
    <property type="entry name" value="(+)-NEOMENTHOL DEHYDROGENASE"/>
    <property type="match status" value="1"/>
</dbReference>
<dbReference type="Gene3D" id="3.40.50.720">
    <property type="entry name" value="NAD(P)-binding Rossmann-like Domain"/>
    <property type="match status" value="1"/>
</dbReference>
<keyword evidence="3 5" id="KW-0560">Oxidoreductase</keyword>
<evidence type="ECO:0000256" key="2">
    <source>
        <dbReference type="ARBA" id="ARBA00022857"/>
    </source>
</evidence>
<dbReference type="PRINTS" id="PR00080">
    <property type="entry name" value="SDRFAMILY"/>
</dbReference>
<dbReference type="EMBL" id="FIZX01000001">
    <property type="protein sequence ID" value="CZF79235.1"/>
    <property type="molecule type" value="Genomic_DNA"/>
</dbReference>
<evidence type="ECO:0000256" key="3">
    <source>
        <dbReference type="ARBA" id="ARBA00023002"/>
    </source>
</evidence>
<keyword evidence="6" id="KW-1185">Reference proteome</keyword>
<organism evidence="5 6">
    <name type="scientific">Grimontia celer</name>
    <dbReference type="NCBI Taxonomy" id="1796497"/>
    <lineage>
        <taxon>Bacteria</taxon>
        <taxon>Pseudomonadati</taxon>
        <taxon>Pseudomonadota</taxon>
        <taxon>Gammaproteobacteria</taxon>
        <taxon>Vibrionales</taxon>
        <taxon>Vibrionaceae</taxon>
        <taxon>Grimontia</taxon>
    </lineage>
</organism>
<dbReference type="InterPro" id="IPR036291">
    <property type="entry name" value="NAD(P)-bd_dom_sf"/>
</dbReference>
<evidence type="ECO:0000313" key="5">
    <source>
        <dbReference type="EMBL" id="CZF79235.1"/>
    </source>
</evidence>
<dbReference type="PANTHER" id="PTHR43490:SF99">
    <property type="entry name" value="SHORT-CHAIN DEHYDROGENASE_REDUCTASE"/>
    <property type="match status" value="1"/>
</dbReference>
<name>A0A128EYC8_9GAMM</name>
<keyword evidence="2" id="KW-0521">NADP</keyword>
<accession>A0A128EYC8</accession>
<dbReference type="AlphaFoldDB" id="A0A128EYC8"/>
<gene>
    <name evidence="5" type="primary">actIII_1</name>
    <name evidence="5" type="ORF">GCE9029_01342</name>
</gene>
<dbReference type="Pfam" id="PF00106">
    <property type="entry name" value="adh_short"/>
    <property type="match status" value="1"/>
</dbReference>
<sequence length="231" mass="24578">MDGEEAISKTALVTGGNRGIGLAIVRGLAEQGMTVLLGCRNVEEGEKVALSLLGDIHIVELDLSSALARQTSIKAIDEQFPNIDVLVNNAGVLLEDSFKTLSYETLMKSMEVNALAAFELTQFFANKMEAQGYGRVVNISSDWGAFSDGLTGPAAYSMSKAALNGITLVASQSYTKVKINAMCPGWVRTDMGGDSATRSPDEGAETAIWLATLDDAAPTGKFFRDKAVISW</sequence>
<proteinExistence type="inferred from homology"/>
<dbReference type="STRING" id="1796497.GCE9029_01342"/>
<dbReference type="EC" id="1.3.1.-" evidence="5"/>
<dbReference type="GO" id="GO:0016491">
    <property type="term" value="F:oxidoreductase activity"/>
    <property type="evidence" value="ECO:0007669"/>
    <property type="project" value="UniProtKB-KW"/>
</dbReference>
<dbReference type="InterPro" id="IPR002347">
    <property type="entry name" value="SDR_fam"/>
</dbReference>
<evidence type="ECO:0000256" key="4">
    <source>
        <dbReference type="RuleBase" id="RU000363"/>
    </source>
</evidence>
<comment type="similarity">
    <text evidence="1 4">Belongs to the short-chain dehydrogenases/reductases (SDR) family.</text>
</comment>
<evidence type="ECO:0000313" key="6">
    <source>
        <dbReference type="Proteomes" id="UP000071641"/>
    </source>
</evidence>
<dbReference type="SUPFAM" id="SSF51735">
    <property type="entry name" value="NAD(P)-binding Rossmann-fold domains"/>
    <property type="match status" value="1"/>
</dbReference>